<feature type="compositionally biased region" description="Polar residues" evidence="1">
    <location>
        <begin position="72"/>
        <end position="85"/>
    </location>
</feature>
<accession>A0A9Q8W9H2</accession>
<organism evidence="2 3">
    <name type="scientific">Colletotrichum lupini</name>
    <dbReference type="NCBI Taxonomy" id="145971"/>
    <lineage>
        <taxon>Eukaryota</taxon>
        <taxon>Fungi</taxon>
        <taxon>Dikarya</taxon>
        <taxon>Ascomycota</taxon>
        <taxon>Pezizomycotina</taxon>
        <taxon>Sordariomycetes</taxon>
        <taxon>Hypocreomycetidae</taxon>
        <taxon>Glomerellales</taxon>
        <taxon>Glomerellaceae</taxon>
        <taxon>Colletotrichum</taxon>
        <taxon>Colletotrichum acutatum species complex</taxon>
    </lineage>
</organism>
<dbReference type="GeneID" id="73335814"/>
<evidence type="ECO:0000256" key="1">
    <source>
        <dbReference type="SAM" id="MobiDB-lite"/>
    </source>
</evidence>
<feature type="region of interest" description="Disordered" evidence="1">
    <location>
        <begin position="1"/>
        <end position="95"/>
    </location>
</feature>
<evidence type="ECO:0000313" key="2">
    <source>
        <dbReference type="EMBL" id="UQC75114.1"/>
    </source>
</evidence>
<dbReference type="KEGG" id="clup:CLUP02_01767"/>
<reference evidence="2" key="1">
    <citation type="journal article" date="2021" name="Mol. Plant Microbe Interact.">
        <title>Complete Genome Sequence of the Plant-Pathogenic Fungus Colletotrichum lupini.</title>
        <authorList>
            <person name="Baroncelli R."/>
            <person name="Pensec F."/>
            <person name="Da Lio D."/>
            <person name="Boufleur T."/>
            <person name="Vicente I."/>
            <person name="Sarrocco S."/>
            <person name="Picot A."/>
            <person name="Baraldi E."/>
            <person name="Sukno S."/>
            <person name="Thon M."/>
            <person name="Le Floch G."/>
        </authorList>
    </citation>
    <scope>NUCLEOTIDE SEQUENCE</scope>
    <source>
        <strain evidence="2">IMI 504893</strain>
    </source>
</reference>
<proteinExistence type="predicted"/>
<dbReference type="RefSeq" id="XP_049136761.1">
    <property type="nucleotide sequence ID" value="XM_049280804.1"/>
</dbReference>
<keyword evidence="3" id="KW-1185">Reference proteome</keyword>
<evidence type="ECO:0000313" key="3">
    <source>
        <dbReference type="Proteomes" id="UP000830671"/>
    </source>
</evidence>
<feature type="compositionally biased region" description="Basic and acidic residues" evidence="1">
    <location>
        <begin position="50"/>
        <end position="64"/>
    </location>
</feature>
<sequence>MAGWAVSGFQQQSPKRGDNKLVTTVADRQAIRDQPTERERKAQRPAKQQNSERHGAHQDNEAKGKAAGTGRCTDSTDTDQLQRFSANPRLDLSTNFNPKLDMIGDLLFPSSASGGLPSNPTDKAMRLLLLATRMLGSTGHQPSTFPQTLPVSIRVASWGNICSKPYCERGDSSRDSPNNFLSQYAYPWTISDQQKQAPCIVCIAPARGHCSSCVLSCHVMASRGTHADGGRGGLRTASPSHIRTASSCVDRAPTTYGSSMTDLRNCQRDSILLESSRNRRKEAPNIPVPPPPRISLTSLHSTQLIVFDSTLMKTWGSSGCFITIPDCRILSLASQFDRAWHATYIGANICGFSRGWQAVEKGKSKHYLSPTLEPANSVSARLPNIGALSRLYHGTGDASWCHTQPKIKESLTLRPTMII</sequence>
<dbReference type="Proteomes" id="UP000830671">
    <property type="component" value="Chromosome 1"/>
</dbReference>
<dbReference type="EMBL" id="CP019471">
    <property type="protein sequence ID" value="UQC75114.1"/>
    <property type="molecule type" value="Genomic_DNA"/>
</dbReference>
<gene>
    <name evidence="2" type="ORF">CLUP02_01767</name>
</gene>
<protein>
    <submittedName>
        <fullName evidence="2">Uncharacterized protein</fullName>
    </submittedName>
</protein>
<feature type="compositionally biased region" description="Basic and acidic residues" evidence="1">
    <location>
        <begin position="29"/>
        <end position="42"/>
    </location>
</feature>
<name>A0A9Q8W9H2_9PEZI</name>
<dbReference type="AlphaFoldDB" id="A0A9Q8W9H2"/>